<feature type="domain" description="Solute-binding protein family 3/N-terminal" evidence="3">
    <location>
        <begin position="51"/>
        <end position="281"/>
    </location>
</feature>
<dbReference type="Gene3D" id="3.40.190.10">
    <property type="entry name" value="Periplasmic binding protein-like II"/>
    <property type="match status" value="2"/>
</dbReference>
<evidence type="ECO:0000256" key="2">
    <source>
        <dbReference type="SAM" id="SignalP"/>
    </source>
</evidence>
<evidence type="ECO:0000313" key="5">
    <source>
        <dbReference type="Proteomes" id="UP000036503"/>
    </source>
</evidence>
<proteinExistence type="predicted"/>
<comment type="caution">
    <text evidence="4">The sequence shown here is derived from an EMBL/GenBank/DDBJ whole genome shotgun (WGS) entry which is preliminary data.</text>
</comment>
<keyword evidence="1 2" id="KW-0732">Signal</keyword>
<evidence type="ECO:0000259" key="3">
    <source>
        <dbReference type="SMART" id="SM00062"/>
    </source>
</evidence>
<feature type="chain" id="PRO_5039185340" description="Solute-binding protein family 3/N-terminal domain-containing protein" evidence="2">
    <location>
        <begin position="24"/>
        <end position="287"/>
    </location>
</feature>
<evidence type="ECO:0000256" key="1">
    <source>
        <dbReference type="ARBA" id="ARBA00022729"/>
    </source>
</evidence>
<dbReference type="EMBL" id="LEKT01000003">
    <property type="protein sequence ID" value="KMO87606.1"/>
    <property type="molecule type" value="Genomic_DNA"/>
</dbReference>
<dbReference type="InterPro" id="IPR001638">
    <property type="entry name" value="Solute-binding_3/MltF_N"/>
</dbReference>
<dbReference type="InParanoid" id="A0A0J6ZRM9"/>
<dbReference type="Proteomes" id="UP000036503">
    <property type="component" value="Unassembled WGS sequence"/>
</dbReference>
<dbReference type="STRING" id="39029.BSR42_01185"/>
<dbReference type="Pfam" id="PF00497">
    <property type="entry name" value="SBP_bac_3"/>
    <property type="match status" value="1"/>
</dbReference>
<dbReference type="PROSITE" id="PS51257">
    <property type="entry name" value="PROKAR_LIPOPROTEIN"/>
    <property type="match status" value="1"/>
</dbReference>
<dbReference type="SUPFAM" id="SSF53850">
    <property type="entry name" value="Periplasmic binding protein-like II"/>
    <property type="match status" value="1"/>
</dbReference>
<dbReference type="SMART" id="SM00062">
    <property type="entry name" value="PBPb"/>
    <property type="match status" value="1"/>
</dbReference>
<sequence length="287" mass="30856">MLFNKKMTKRIICAMMASLAVLAAAGCGSSSSSAPAGSKESALEAIKKKGEITVAIETNYPPYDFVDISKPGKTMTGIDVALSEAIGKKLGVKVKMVDSNFTALLASVNSGKVDLGMSGMVATAERAKTMDFSDPYINSKYIVIVRKADADKFSTLESFGEGTKIGVQKSSTAIPVVEKELPKARQVVLDQIPDLLLELKQNKIDGFVVDEVIAQQYLLTNPDITISKLAFTSSEAKMDTIVSAGKLRDNTELMKIVNEVIKEARDSGDVQGWVKKYSELAVKNAKS</sequence>
<dbReference type="PATRIC" id="fig|1122219.3.peg.1101"/>
<dbReference type="PANTHER" id="PTHR35936:SF17">
    <property type="entry name" value="ARGININE-BINDING EXTRACELLULAR PROTEIN ARTP"/>
    <property type="match status" value="1"/>
</dbReference>
<dbReference type="OrthoDB" id="9774451at2"/>
<protein>
    <recommendedName>
        <fullName evidence="3">Solute-binding protein family 3/N-terminal domain-containing protein</fullName>
    </recommendedName>
</protein>
<keyword evidence="5" id="KW-1185">Reference proteome</keyword>
<evidence type="ECO:0000313" key="4">
    <source>
        <dbReference type="EMBL" id="KMO87606.1"/>
    </source>
</evidence>
<name>A0A0J6ZRM9_9FIRM</name>
<accession>A0A0J6ZRM9</accession>
<organism evidence="4 5">
    <name type="scientific">Megasphaera cerevisiae DSM 20462</name>
    <dbReference type="NCBI Taxonomy" id="1122219"/>
    <lineage>
        <taxon>Bacteria</taxon>
        <taxon>Bacillati</taxon>
        <taxon>Bacillota</taxon>
        <taxon>Negativicutes</taxon>
        <taxon>Veillonellales</taxon>
        <taxon>Veillonellaceae</taxon>
        <taxon>Megasphaera</taxon>
    </lineage>
</organism>
<dbReference type="PANTHER" id="PTHR35936">
    <property type="entry name" value="MEMBRANE-BOUND LYTIC MUREIN TRANSGLYCOSYLASE F"/>
    <property type="match status" value="1"/>
</dbReference>
<dbReference type="AlphaFoldDB" id="A0A0J6ZRM9"/>
<dbReference type="RefSeq" id="WP_048513060.1">
    <property type="nucleotide sequence ID" value="NZ_FUXD01000010.1"/>
</dbReference>
<reference evidence="4 5" key="1">
    <citation type="submission" date="2015-06" db="EMBL/GenBank/DDBJ databases">
        <title>Draft genome sequence of beer spoilage bacterium Megasphaera cerevisiae type strain 20462.</title>
        <authorList>
            <person name="Kutumbaka K."/>
            <person name="Pasmowitz J."/>
            <person name="Mategko J."/>
            <person name="Reyes D."/>
            <person name="Friedrich A."/>
            <person name="Han S."/>
            <person name="Martens-Habbena W."/>
            <person name="Neal-McKinney J."/>
            <person name="Janagama H.K."/>
            <person name="Nadala C."/>
            <person name="Samadpour M."/>
        </authorList>
    </citation>
    <scope>NUCLEOTIDE SEQUENCE [LARGE SCALE GENOMIC DNA]</scope>
    <source>
        <strain evidence="4 5">DSM 20462</strain>
    </source>
</reference>
<feature type="signal peptide" evidence="2">
    <location>
        <begin position="1"/>
        <end position="23"/>
    </location>
</feature>
<gene>
    <name evidence="4" type="ORF">AB840_01500</name>
</gene>